<dbReference type="EMBL" id="BJOL01000003">
    <property type="protein sequence ID" value="GED56595.1"/>
    <property type="molecule type" value="Genomic_DNA"/>
</dbReference>
<evidence type="ECO:0000313" key="5">
    <source>
        <dbReference type="Proteomes" id="UP000319498"/>
    </source>
</evidence>
<dbReference type="InterPro" id="IPR012338">
    <property type="entry name" value="Beta-lactam/transpept-like"/>
</dbReference>
<evidence type="ECO:0000256" key="2">
    <source>
        <dbReference type="SAM" id="SignalP"/>
    </source>
</evidence>
<dbReference type="Proteomes" id="UP000319498">
    <property type="component" value="Unassembled WGS sequence"/>
</dbReference>
<comment type="caution">
    <text evidence="4">The sequence shown here is derived from an EMBL/GenBank/DDBJ whole genome shotgun (WGS) entry which is preliminary data.</text>
</comment>
<evidence type="ECO:0000259" key="3">
    <source>
        <dbReference type="Pfam" id="PF00144"/>
    </source>
</evidence>
<name>A0ABQ0T0I8_9BACL</name>
<dbReference type="GeneID" id="87585129"/>
<keyword evidence="1" id="KW-0812">Transmembrane</keyword>
<feature type="signal peptide" evidence="2">
    <location>
        <begin position="1"/>
        <end position="26"/>
    </location>
</feature>
<dbReference type="Gene3D" id="3.40.710.10">
    <property type="entry name" value="DD-peptidase/beta-lactamase superfamily"/>
    <property type="match status" value="1"/>
</dbReference>
<proteinExistence type="predicted"/>
<feature type="transmembrane region" description="Helical" evidence="1">
    <location>
        <begin position="456"/>
        <end position="481"/>
    </location>
</feature>
<feature type="chain" id="PRO_5046416589" evidence="2">
    <location>
        <begin position="27"/>
        <end position="509"/>
    </location>
</feature>
<feature type="transmembrane region" description="Helical" evidence="1">
    <location>
        <begin position="376"/>
        <end position="396"/>
    </location>
</feature>
<sequence>MAYAKITLTLIFCLTMILTSVESVYAQTDFPKDQIDHFIRSKMEENHIPGLAVAITRDDKVIFSRGYGKTADQSPISGDTPFAIASLSKSFTALAVMQLAESGRVDLDKPIAHYIPSFQLNDPRGMTITVRQLLSHTSGLTDTVYPDMTIHPQPDSLEEVVQRLHEVTLHSEPGSEFHYNNTNYQLLARLVEVVSKEKFPDYLQRHIFTPLEMKRTFHVSNTKQLIEKSSTISGGHYFLFGKPIATEEPEWFVEGAAGMVSTINDMAKWLIIQGNSGKYNNVQLLSSEGIRTMHSPTGPKESYGLGWEISKTADGKKQIEHGGILWTYQAQELVIPDQKLGIVILFNSGLNTFVDYYSFVSGLSGILTNSPPENSLFTHTMLESGMCSIILITVLLGIRRLWRLKKWEEQYKKRPSWLTFLSFILMLLPLFLLLFLPKMITFFGGERVLSLEGIFMMMPSIIIGLAIASFQNLVIVIARVIRICQIRIQSRGSQNQTINRTTTEGQFMG</sequence>
<evidence type="ECO:0000256" key="1">
    <source>
        <dbReference type="SAM" id="Phobius"/>
    </source>
</evidence>
<keyword evidence="5" id="KW-1185">Reference proteome</keyword>
<accession>A0ABQ0T0I8</accession>
<keyword evidence="2" id="KW-0732">Signal</keyword>
<reference evidence="4 5" key="1">
    <citation type="submission" date="2019-06" db="EMBL/GenBank/DDBJ databases">
        <title>Whole genome shotgun sequence of Brevibacillus formosus NBRC 15716.</title>
        <authorList>
            <person name="Hosoyama A."/>
            <person name="Uohara A."/>
            <person name="Ohji S."/>
            <person name="Ichikawa N."/>
        </authorList>
    </citation>
    <scope>NUCLEOTIDE SEQUENCE [LARGE SCALE GENOMIC DNA]</scope>
    <source>
        <strain evidence="4 5">NBRC 15716</strain>
    </source>
</reference>
<gene>
    <name evidence="4" type="ORF">BFO01nite_07270</name>
</gene>
<dbReference type="InterPro" id="IPR050491">
    <property type="entry name" value="AmpC-like"/>
</dbReference>
<protein>
    <submittedName>
        <fullName evidence="4">Penicillin-binding protein</fullName>
    </submittedName>
</protein>
<evidence type="ECO:0000313" key="4">
    <source>
        <dbReference type="EMBL" id="GED56595.1"/>
    </source>
</evidence>
<dbReference type="RefSeq" id="WP_052773375.1">
    <property type="nucleotide sequence ID" value="NZ_JBCMYQ010000020.1"/>
</dbReference>
<dbReference type="InterPro" id="IPR001466">
    <property type="entry name" value="Beta-lactam-related"/>
</dbReference>
<feature type="transmembrane region" description="Helical" evidence="1">
    <location>
        <begin position="417"/>
        <end position="436"/>
    </location>
</feature>
<keyword evidence="1" id="KW-1133">Transmembrane helix</keyword>
<dbReference type="PANTHER" id="PTHR46825">
    <property type="entry name" value="D-ALANYL-D-ALANINE-CARBOXYPEPTIDASE/ENDOPEPTIDASE AMPH"/>
    <property type="match status" value="1"/>
</dbReference>
<organism evidence="4 5">
    <name type="scientific">Brevibacillus formosus</name>
    <dbReference type="NCBI Taxonomy" id="54913"/>
    <lineage>
        <taxon>Bacteria</taxon>
        <taxon>Bacillati</taxon>
        <taxon>Bacillota</taxon>
        <taxon>Bacilli</taxon>
        <taxon>Bacillales</taxon>
        <taxon>Paenibacillaceae</taxon>
        <taxon>Brevibacillus</taxon>
    </lineage>
</organism>
<dbReference type="Pfam" id="PF00144">
    <property type="entry name" value="Beta-lactamase"/>
    <property type="match status" value="1"/>
</dbReference>
<dbReference type="SUPFAM" id="SSF56601">
    <property type="entry name" value="beta-lactamase/transpeptidase-like"/>
    <property type="match status" value="1"/>
</dbReference>
<feature type="domain" description="Beta-lactamase-related" evidence="3">
    <location>
        <begin position="35"/>
        <end position="349"/>
    </location>
</feature>
<keyword evidence="1" id="KW-0472">Membrane</keyword>
<dbReference type="PANTHER" id="PTHR46825:SF9">
    <property type="entry name" value="BETA-LACTAMASE-RELATED DOMAIN-CONTAINING PROTEIN"/>
    <property type="match status" value="1"/>
</dbReference>